<evidence type="ECO:0000256" key="8">
    <source>
        <dbReference type="ARBA" id="ARBA00023157"/>
    </source>
</evidence>
<feature type="signal peptide" evidence="12">
    <location>
        <begin position="1"/>
        <end position="37"/>
    </location>
</feature>
<dbReference type="PROSITE" id="PS51465">
    <property type="entry name" value="KAZAL_2"/>
    <property type="match status" value="2"/>
</dbReference>
<dbReference type="InterPro" id="IPR002350">
    <property type="entry name" value="Kazal_dom"/>
</dbReference>
<dbReference type="FunFam" id="3.30.60.30:FF:000002">
    <property type="entry name" value="tomoregulin-2 isoform X1"/>
    <property type="match status" value="2"/>
</dbReference>
<evidence type="ECO:0000259" key="13">
    <source>
        <dbReference type="PROSITE" id="PS51465"/>
    </source>
</evidence>
<dbReference type="OMA" id="KXKCPKN"/>
<keyword evidence="3 11" id="KW-0812">Transmembrane</keyword>
<dbReference type="AlphaFoldDB" id="A0A3Q3DDX7"/>
<keyword evidence="15" id="KW-1185">Reference proteome</keyword>
<dbReference type="Pfam" id="PF07648">
    <property type="entry name" value="Kazal_2"/>
    <property type="match status" value="2"/>
</dbReference>
<dbReference type="Proteomes" id="UP000264820">
    <property type="component" value="Unplaced"/>
</dbReference>
<dbReference type="PANTHER" id="PTHR21632">
    <property type="entry name" value="REGULATORY PROTEIN ZESTE"/>
    <property type="match status" value="1"/>
</dbReference>
<dbReference type="CDD" id="cd00104">
    <property type="entry name" value="KAZAL_FS"/>
    <property type="match status" value="2"/>
</dbReference>
<dbReference type="SMART" id="SM00280">
    <property type="entry name" value="KAZAL"/>
    <property type="match status" value="2"/>
</dbReference>
<dbReference type="Ensembl" id="ENSHCOT00000015787.1">
    <property type="protein sequence ID" value="ENSHCOP00000009619.1"/>
    <property type="gene ID" value="ENSHCOG00000012105.1"/>
</dbReference>
<keyword evidence="8" id="KW-1015">Disulfide bond</keyword>
<dbReference type="GeneTree" id="ENSGT00940000156056"/>
<organism evidence="14 15">
    <name type="scientific">Hippocampus comes</name>
    <name type="common">Tiger tail seahorse</name>
    <dbReference type="NCBI Taxonomy" id="109280"/>
    <lineage>
        <taxon>Eukaryota</taxon>
        <taxon>Metazoa</taxon>
        <taxon>Chordata</taxon>
        <taxon>Craniata</taxon>
        <taxon>Vertebrata</taxon>
        <taxon>Euteleostomi</taxon>
        <taxon>Actinopterygii</taxon>
        <taxon>Neopterygii</taxon>
        <taxon>Teleostei</taxon>
        <taxon>Neoteleostei</taxon>
        <taxon>Acanthomorphata</taxon>
        <taxon>Syngnathiaria</taxon>
        <taxon>Syngnathiformes</taxon>
        <taxon>Syngnathoidei</taxon>
        <taxon>Syngnathidae</taxon>
        <taxon>Hippocampus</taxon>
    </lineage>
</organism>
<feature type="domain" description="Kazal-like" evidence="13">
    <location>
        <begin position="186"/>
        <end position="234"/>
    </location>
</feature>
<keyword evidence="7 11" id="KW-0472">Membrane</keyword>
<feature type="region of interest" description="Disordered" evidence="10">
    <location>
        <begin position="137"/>
        <end position="161"/>
    </location>
</feature>
<evidence type="ECO:0000256" key="12">
    <source>
        <dbReference type="SAM" id="SignalP"/>
    </source>
</evidence>
<evidence type="ECO:0000256" key="2">
    <source>
        <dbReference type="ARBA" id="ARBA00022536"/>
    </source>
</evidence>
<dbReference type="GO" id="GO:0005886">
    <property type="term" value="C:plasma membrane"/>
    <property type="evidence" value="ECO:0007669"/>
    <property type="project" value="TreeGrafter"/>
</dbReference>
<comment type="subcellular location">
    <subcellularLocation>
        <location evidence="1">Membrane</location>
        <topology evidence="1">Single-pass type I membrane protein</topology>
    </subcellularLocation>
</comment>
<feature type="transmembrane region" description="Helical" evidence="11">
    <location>
        <begin position="310"/>
        <end position="335"/>
    </location>
</feature>
<evidence type="ECO:0000256" key="5">
    <source>
        <dbReference type="ARBA" id="ARBA00022737"/>
    </source>
</evidence>
<dbReference type="InterPro" id="IPR036058">
    <property type="entry name" value="Kazal_dom_sf"/>
</dbReference>
<accession>A0A3Q3DDX7</accession>
<evidence type="ECO:0000256" key="1">
    <source>
        <dbReference type="ARBA" id="ARBA00004479"/>
    </source>
</evidence>
<proteinExistence type="inferred from homology"/>
<feature type="chain" id="PRO_5018668673" evidence="12">
    <location>
        <begin position="38"/>
        <end position="363"/>
    </location>
</feature>
<reference evidence="14" key="2">
    <citation type="submission" date="2025-09" db="UniProtKB">
        <authorList>
            <consortium name="Ensembl"/>
        </authorList>
    </citation>
    <scope>IDENTIFICATION</scope>
</reference>
<comment type="similarity">
    <text evidence="9">Belongs to the tomoregulin family.</text>
</comment>
<keyword evidence="5" id="KW-0677">Repeat</keyword>
<evidence type="ECO:0000256" key="4">
    <source>
        <dbReference type="ARBA" id="ARBA00022729"/>
    </source>
</evidence>
<dbReference type="GO" id="GO:0006950">
    <property type="term" value="P:response to stress"/>
    <property type="evidence" value="ECO:0007669"/>
    <property type="project" value="UniProtKB-ARBA"/>
</dbReference>
<evidence type="ECO:0000256" key="7">
    <source>
        <dbReference type="ARBA" id="ARBA00023136"/>
    </source>
</evidence>
<feature type="domain" description="Kazal-like" evidence="13">
    <location>
        <begin position="95"/>
        <end position="142"/>
    </location>
</feature>
<protein>
    <submittedName>
        <fullName evidence="14">Transmembrane protein with EGF like and two follistatin like domains 1</fullName>
    </submittedName>
</protein>
<reference evidence="14" key="1">
    <citation type="submission" date="2025-08" db="UniProtKB">
        <authorList>
            <consortium name="Ensembl"/>
        </authorList>
    </citation>
    <scope>IDENTIFICATION</scope>
</reference>
<evidence type="ECO:0000256" key="11">
    <source>
        <dbReference type="SAM" id="Phobius"/>
    </source>
</evidence>
<evidence type="ECO:0000256" key="9">
    <source>
        <dbReference type="ARBA" id="ARBA00038484"/>
    </source>
</evidence>
<keyword evidence="6 11" id="KW-1133">Transmembrane helix</keyword>
<evidence type="ECO:0000313" key="14">
    <source>
        <dbReference type="Ensembl" id="ENSHCOP00000009619.1"/>
    </source>
</evidence>
<keyword evidence="2" id="KW-0245">EGF-like domain</keyword>
<dbReference type="SUPFAM" id="SSF100895">
    <property type="entry name" value="Kazal-type serine protease inhibitors"/>
    <property type="match status" value="2"/>
</dbReference>
<dbReference type="PANTHER" id="PTHR21632:SF3">
    <property type="entry name" value="TOMOREGULIN-1"/>
    <property type="match status" value="1"/>
</dbReference>
<evidence type="ECO:0000313" key="15">
    <source>
        <dbReference type="Proteomes" id="UP000264820"/>
    </source>
</evidence>
<dbReference type="Gene3D" id="3.30.60.30">
    <property type="match status" value="2"/>
</dbReference>
<evidence type="ECO:0000256" key="10">
    <source>
        <dbReference type="SAM" id="MobiDB-lite"/>
    </source>
</evidence>
<evidence type="ECO:0000256" key="3">
    <source>
        <dbReference type="ARBA" id="ARBA00022692"/>
    </source>
</evidence>
<evidence type="ECO:0000256" key="6">
    <source>
        <dbReference type="ARBA" id="ARBA00022989"/>
    </source>
</evidence>
<keyword evidence="4 12" id="KW-0732">Signal</keyword>
<sequence length="363" mass="39366">MATGAGSFPAGGMLGRLVRARTLSLLLLLLGVPAVRASYHPQGGGECQGKTCAGKMSLRHSFGALEKKSDLLACDQTTCRFGGVCRDDHSQLKCVCQFQCHKKYVPVCGSNGDTYQNECFRRQASCKQQRIISRVANGPCSDDPGSGSGDPDEEEGSSSDVIKNSKCSTCKYGAECDEDAEDTWCICNIDCSGHNENAVCATDGNSYNSPCLVREASCMKQEQIDVEHLGRCRGGPTRSLGRKDDGSPFKVNVLGKVAQTQRLEHGDGFYAGIYVTRINLCRCDSGYKGVRCNELQDFNVLYVVPSGQKLHYILIASVIGAVQIAIIVAVVMCITRKCPKNNRGRRHKHNLGHFSADTNSRMV</sequence>
<name>A0A3Q3DDX7_HIPCM</name>